<organism evidence="8 9">
    <name type="scientific">Syntrophotalea acetylenica</name>
    <name type="common">Pelobacter acetylenicus</name>
    <dbReference type="NCBI Taxonomy" id="29542"/>
    <lineage>
        <taxon>Bacteria</taxon>
        <taxon>Pseudomonadati</taxon>
        <taxon>Thermodesulfobacteriota</taxon>
        <taxon>Desulfuromonadia</taxon>
        <taxon>Desulfuromonadales</taxon>
        <taxon>Syntrophotaleaceae</taxon>
        <taxon>Syntrophotalea</taxon>
    </lineage>
</organism>
<dbReference type="InterPro" id="IPR014776">
    <property type="entry name" value="4pyrrole_Mease_sub2"/>
</dbReference>
<evidence type="ECO:0000256" key="3">
    <source>
        <dbReference type="ARBA" id="ARBA00022603"/>
    </source>
</evidence>
<dbReference type="Gene3D" id="3.30.950.10">
    <property type="entry name" value="Methyltransferase, Cobalt-precorrin-4 Transmethylase, Domain 2"/>
    <property type="match status" value="1"/>
</dbReference>
<evidence type="ECO:0000313" key="9">
    <source>
        <dbReference type="Proteomes" id="UP000182264"/>
    </source>
</evidence>
<protein>
    <recommendedName>
        <fullName evidence="6">Ribosomal RNA small subunit methyltransferase I</fullName>
        <ecNumber evidence="6">2.1.1.198</ecNumber>
    </recommendedName>
    <alternativeName>
        <fullName evidence="6">16S rRNA 2'-O-ribose C1402 methyltransferase</fullName>
    </alternativeName>
    <alternativeName>
        <fullName evidence="6">rRNA (cytidine-2'-O-)-methyltransferase RsmI</fullName>
    </alternativeName>
</protein>
<accession>A0A1L3GHD6</accession>
<comment type="catalytic activity">
    <reaction evidence="6">
        <text>cytidine(1402) in 16S rRNA + S-adenosyl-L-methionine = 2'-O-methylcytidine(1402) in 16S rRNA + S-adenosyl-L-homocysteine + H(+)</text>
        <dbReference type="Rhea" id="RHEA:42924"/>
        <dbReference type="Rhea" id="RHEA-COMP:10285"/>
        <dbReference type="Rhea" id="RHEA-COMP:10286"/>
        <dbReference type="ChEBI" id="CHEBI:15378"/>
        <dbReference type="ChEBI" id="CHEBI:57856"/>
        <dbReference type="ChEBI" id="CHEBI:59789"/>
        <dbReference type="ChEBI" id="CHEBI:74495"/>
        <dbReference type="ChEBI" id="CHEBI:82748"/>
        <dbReference type="EC" id="2.1.1.198"/>
    </reaction>
</comment>
<dbReference type="PANTHER" id="PTHR46111:SF1">
    <property type="entry name" value="RIBOSOMAL RNA SMALL SUBUNIT METHYLTRANSFERASE I"/>
    <property type="match status" value="1"/>
</dbReference>
<evidence type="ECO:0000313" key="8">
    <source>
        <dbReference type="EMBL" id="APG25351.1"/>
    </source>
</evidence>
<evidence type="ECO:0000256" key="2">
    <source>
        <dbReference type="ARBA" id="ARBA00022552"/>
    </source>
</evidence>
<dbReference type="InterPro" id="IPR035996">
    <property type="entry name" value="4pyrrol_Methylase_sf"/>
</dbReference>
<gene>
    <name evidence="6" type="primary">rsmI</name>
    <name evidence="8" type="ORF">A7E75_10215</name>
</gene>
<evidence type="ECO:0000256" key="6">
    <source>
        <dbReference type="HAMAP-Rule" id="MF_01877"/>
    </source>
</evidence>
<keyword evidence="3 6" id="KW-0489">Methyltransferase</keyword>
<dbReference type="FunFam" id="3.30.950.10:FF:000002">
    <property type="entry name" value="Ribosomal RNA small subunit methyltransferase I"/>
    <property type="match status" value="1"/>
</dbReference>
<feature type="domain" description="Tetrapyrrole methylase" evidence="7">
    <location>
        <begin position="20"/>
        <end position="220"/>
    </location>
</feature>
<evidence type="ECO:0000259" key="7">
    <source>
        <dbReference type="Pfam" id="PF00590"/>
    </source>
</evidence>
<dbReference type="OrthoDB" id="9809084at2"/>
<dbReference type="PANTHER" id="PTHR46111">
    <property type="entry name" value="RIBOSOMAL RNA SMALL SUBUNIT METHYLTRANSFERASE I"/>
    <property type="match status" value="1"/>
</dbReference>
<dbReference type="PIRSF" id="PIRSF005917">
    <property type="entry name" value="MTase_YraL"/>
    <property type="match status" value="1"/>
</dbReference>
<dbReference type="SUPFAM" id="SSF53790">
    <property type="entry name" value="Tetrapyrrole methylase"/>
    <property type="match status" value="1"/>
</dbReference>
<dbReference type="InterPro" id="IPR008189">
    <property type="entry name" value="rRNA_ssu_MeTfrase_I"/>
</dbReference>
<dbReference type="KEGG" id="pace:A6070_04220"/>
<dbReference type="NCBIfam" id="TIGR00096">
    <property type="entry name" value="16S rRNA (cytidine(1402)-2'-O)-methyltransferase"/>
    <property type="match status" value="1"/>
</dbReference>
<dbReference type="Gene3D" id="3.40.1010.10">
    <property type="entry name" value="Cobalt-precorrin-4 Transmethylase, Domain 1"/>
    <property type="match status" value="1"/>
</dbReference>
<keyword evidence="5 6" id="KW-0949">S-adenosyl-L-methionine</keyword>
<reference evidence="8 9" key="1">
    <citation type="journal article" date="2017" name="Genome Announc.">
        <title>Complete Genome Sequences of Two Acetylene-Fermenting Pelobacter acetylenicus Strains.</title>
        <authorList>
            <person name="Sutton J.M."/>
            <person name="Baesman S.M."/>
            <person name="Fierst J.L."/>
            <person name="Poret-Peterson A.T."/>
            <person name="Oremland R.S."/>
            <person name="Dunlap D.S."/>
            <person name="Akob D.M."/>
        </authorList>
    </citation>
    <scope>NUCLEOTIDE SEQUENCE [LARGE SCALE GENOMIC DNA]</scope>
    <source>
        <strain evidence="8 9">DSM 3247</strain>
    </source>
</reference>
<dbReference type="EMBL" id="CP015518">
    <property type="protein sequence ID" value="APG25351.1"/>
    <property type="molecule type" value="Genomic_DNA"/>
</dbReference>
<dbReference type="GO" id="GO:0005737">
    <property type="term" value="C:cytoplasm"/>
    <property type="evidence" value="ECO:0007669"/>
    <property type="project" value="UniProtKB-SubCell"/>
</dbReference>
<dbReference type="InterPro" id="IPR000878">
    <property type="entry name" value="4pyrrol_Mease"/>
</dbReference>
<keyword evidence="9" id="KW-1185">Reference proteome</keyword>
<keyword evidence="4 6" id="KW-0808">Transferase</keyword>
<dbReference type="STRING" id="29542.A6070_04220"/>
<evidence type="ECO:0000256" key="4">
    <source>
        <dbReference type="ARBA" id="ARBA00022679"/>
    </source>
</evidence>
<dbReference type="Proteomes" id="UP000182264">
    <property type="component" value="Chromosome"/>
</dbReference>
<sequence>MICISLKELSVKGETATPGTLYLVATPIGNLEDMTFRALRVLREVDLVAAEDTRHSRKLFNHYGISTPLTSYFAHNESLKGEKILDLLRQGKSVALITDAGTPAISDPGFLLVRACRDHDLPVTAVPGASAVIAGLSVSGLPTERFAFEGFLPPRTVARRKLLHALREEKRTLIFYEAPHRLRAALQDLAEALGDDREVAVVRELTKLHEEVFRGTAGQAVEYFGRDRVRGEIVLMVGPASAQVPKETVAEALLRWRRDTDLPMRQIVKEVARQFGLSGSEVYRESLTLPDDENA</sequence>
<evidence type="ECO:0000256" key="1">
    <source>
        <dbReference type="ARBA" id="ARBA00022490"/>
    </source>
</evidence>
<dbReference type="InterPro" id="IPR014777">
    <property type="entry name" value="4pyrrole_Mease_sub1"/>
</dbReference>
<name>A0A1L3GHD6_SYNAC</name>
<keyword evidence="2 6" id="KW-0698">rRNA processing</keyword>
<dbReference type="Pfam" id="PF00590">
    <property type="entry name" value="TP_methylase"/>
    <property type="match status" value="1"/>
</dbReference>
<proteinExistence type="inferred from homology"/>
<comment type="similarity">
    <text evidence="6">Belongs to the methyltransferase superfamily. RsmI family.</text>
</comment>
<evidence type="ECO:0000256" key="5">
    <source>
        <dbReference type="ARBA" id="ARBA00022691"/>
    </source>
</evidence>
<dbReference type="HAMAP" id="MF_01877">
    <property type="entry name" value="16SrRNA_methyltr_I"/>
    <property type="match status" value="1"/>
</dbReference>
<keyword evidence="1 6" id="KW-0963">Cytoplasm</keyword>
<dbReference type="EC" id="2.1.1.198" evidence="6"/>
<dbReference type="CDD" id="cd11648">
    <property type="entry name" value="RsmI"/>
    <property type="match status" value="1"/>
</dbReference>
<dbReference type="FunFam" id="3.40.1010.10:FF:000002">
    <property type="entry name" value="Ribosomal RNA small subunit methyltransferase I"/>
    <property type="match status" value="1"/>
</dbReference>
<dbReference type="AlphaFoldDB" id="A0A1L3GHD6"/>
<comment type="function">
    <text evidence="6">Catalyzes the 2'-O-methylation of the ribose of cytidine 1402 (C1402) in 16S rRNA.</text>
</comment>
<dbReference type="GO" id="GO:0070677">
    <property type="term" value="F:rRNA (cytosine-2'-O-)-methyltransferase activity"/>
    <property type="evidence" value="ECO:0007669"/>
    <property type="project" value="UniProtKB-UniRule"/>
</dbReference>
<comment type="subcellular location">
    <subcellularLocation>
        <location evidence="6">Cytoplasm</location>
    </subcellularLocation>
</comment>